<comment type="caution">
    <text evidence="2">The sequence shown here is derived from an EMBL/GenBank/DDBJ whole genome shotgun (WGS) entry which is preliminary data.</text>
</comment>
<feature type="transmembrane region" description="Helical" evidence="1">
    <location>
        <begin position="16"/>
        <end position="39"/>
    </location>
</feature>
<organism evidence="2 3">
    <name type="scientific">Kingdonia uniflora</name>
    <dbReference type="NCBI Taxonomy" id="39325"/>
    <lineage>
        <taxon>Eukaryota</taxon>
        <taxon>Viridiplantae</taxon>
        <taxon>Streptophyta</taxon>
        <taxon>Embryophyta</taxon>
        <taxon>Tracheophyta</taxon>
        <taxon>Spermatophyta</taxon>
        <taxon>Magnoliopsida</taxon>
        <taxon>Ranunculales</taxon>
        <taxon>Circaeasteraceae</taxon>
        <taxon>Kingdonia</taxon>
    </lineage>
</organism>
<proteinExistence type="predicted"/>
<evidence type="ECO:0000256" key="1">
    <source>
        <dbReference type="SAM" id="Phobius"/>
    </source>
</evidence>
<protein>
    <submittedName>
        <fullName evidence="2">Uncharacterized protein</fullName>
    </submittedName>
</protein>
<sequence length="77" mass="9072">MSILVPKVWDSLELCFVFMFSPIEYICFAFLFSPIEYICLNMSRRVLNLITLHYSMFSFKGIPYWIDPKVLKSCMGS</sequence>
<reference evidence="2 3" key="1">
    <citation type="journal article" date="2020" name="IScience">
        <title>Genome Sequencing of the Endangered Kingdonia uniflora (Circaeasteraceae, Ranunculales) Reveals Potential Mechanisms of Evolutionary Specialization.</title>
        <authorList>
            <person name="Sun Y."/>
            <person name="Deng T."/>
            <person name="Zhang A."/>
            <person name="Moore M.J."/>
            <person name="Landis J.B."/>
            <person name="Lin N."/>
            <person name="Zhang H."/>
            <person name="Zhang X."/>
            <person name="Huang J."/>
            <person name="Zhang X."/>
            <person name="Sun H."/>
            <person name="Wang H."/>
        </authorList>
    </citation>
    <scope>NUCLEOTIDE SEQUENCE [LARGE SCALE GENOMIC DNA]</scope>
    <source>
        <strain evidence="2">TB1705</strain>
        <tissue evidence="2">Leaf</tissue>
    </source>
</reference>
<dbReference type="EMBL" id="JACGCM010000262">
    <property type="protein sequence ID" value="KAF6174533.1"/>
    <property type="molecule type" value="Genomic_DNA"/>
</dbReference>
<keyword evidence="1" id="KW-1133">Transmembrane helix</keyword>
<gene>
    <name evidence="2" type="ORF">GIB67_004727</name>
</gene>
<dbReference type="AlphaFoldDB" id="A0A7J7P5D7"/>
<dbReference type="Proteomes" id="UP000541444">
    <property type="component" value="Unassembled WGS sequence"/>
</dbReference>
<keyword evidence="1" id="KW-0812">Transmembrane</keyword>
<evidence type="ECO:0000313" key="3">
    <source>
        <dbReference type="Proteomes" id="UP000541444"/>
    </source>
</evidence>
<accession>A0A7J7P5D7</accession>
<keyword evidence="1" id="KW-0472">Membrane</keyword>
<evidence type="ECO:0000313" key="2">
    <source>
        <dbReference type="EMBL" id="KAF6174533.1"/>
    </source>
</evidence>
<name>A0A7J7P5D7_9MAGN</name>
<keyword evidence="3" id="KW-1185">Reference proteome</keyword>